<organism evidence="1 2">
    <name type="scientific">Blastomyces silverae</name>
    <dbReference type="NCBI Taxonomy" id="2060906"/>
    <lineage>
        <taxon>Eukaryota</taxon>
        <taxon>Fungi</taxon>
        <taxon>Dikarya</taxon>
        <taxon>Ascomycota</taxon>
        <taxon>Pezizomycotina</taxon>
        <taxon>Eurotiomycetes</taxon>
        <taxon>Eurotiomycetidae</taxon>
        <taxon>Onygenales</taxon>
        <taxon>Ajellomycetaceae</taxon>
        <taxon>Blastomyces</taxon>
    </lineage>
</organism>
<evidence type="ECO:0000313" key="2">
    <source>
        <dbReference type="Proteomes" id="UP000053573"/>
    </source>
</evidence>
<dbReference type="EMBL" id="LDEV01002805">
    <property type="protein sequence ID" value="KLJ07523.1"/>
    <property type="molecule type" value="Genomic_DNA"/>
</dbReference>
<accession>A0A0H1B8V4</accession>
<protein>
    <submittedName>
        <fullName evidence="1">Uncharacterized protein</fullName>
    </submittedName>
</protein>
<gene>
    <name evidence="1" type="ORF">EMPG_16998</name>
</gene>
<keyword evidence="2" id="KW-1185">Reference proteome</keyword>
<reference evidence="2" key="1">
    <citation type="journal article" date="2015" name="PLoS Genet.">
        <title>The dynamic genome and transcriptome of the human fungal pathogen Blastomyces and close relative Emmonsia.</title>
        <authorList>
            <person name="Munoz J.F."/>
            <person name="Gauthier G.M."/>
            <person name="Desjardins C.A."/>
            <person name="Gallo J.E."/>
            <person name="Holder J."/>
            <person name="Sullivan T.D."/>
            <person name="Marty A.J."/>
            <person name="Carmen J.C."/>
            <person name="Chen Z."/>
            <person name="Ding L."/>
            <person name="Gujja S."/>
            <person name="Magrini V."/>
            <person name="Misas E."/>
            <person name="Mitreva M."/>
            <person name="Priest M."/>
            <person name="Saif S."/>
            <person name="Whiston E.A."/>
            <person name="Young S."/>
            <person name="Zeng Q."/>
            <person name="Goldman W.E."/>
            <person name="Mardis E.R."/>
            <person name="Taylor J.W."/>
            <person name="McEwen J.G."/>
            <person name="Clay O.K."/>
            <person name="Klein B.S."/>
            <person name="Cuomo C.A."/>
        </authorList>
    </citation>
    <scope>NUCLEOTIDE SEQUENCE [LARGE SCALE GENOMIC DNA]</scope>
    <source>
        <strain evidence="2">UAMH 139</strain>
    </source>
</reference>
<comment type="caution">
    <text evidence="1">The sequence shown here is derived from an EMBL/GenBank/DDBJ whole genome shotgun (WGS) entry which is preliminary data.</text>
</comment>
<proteinExistence type="predicted"/>
<evidence type="ECO:0000313" key="1">
    <source>
        <dbReference type="EMBL" id="KLJ07523.1"/>
    </source>
</evidence>
<dbReference type="Proteomes" id="UP000053573">
    <property type="component" value="Unassembled WGS sequence"/>
</dbReference>
<sequence>MSQHCSSALLSMPPPITSSARVLIAWMTRKPYSQSRSNTSCIASRICLGLDPSAPYYPAKSSA</sequence>
<name>A0A0H1B8V4_9EURO</name>
<dbReference type="AlphaFoldDB" id="A0A0H1B8V4"/>
<dbReference type="OrthoDB" id="10363123at2759"/>